<dbReference type="PROSITE" id="PS50194">
    <property type="entry name" value="FILAMIN_REPEAT"/>
    <property type="match status" value="11"/>
</dbReference>
<dbReference type="InterPro" id="IPR001298">
    <property type="entry name" value="Filamin/ABP280_rpt"/>
</dbReference>
<evidence type="ECO:0000256" key="1">
    <source>
        <dbReference type="ARBA" id="ARBA00009238"/>
    </source>
</evidence>
<dbReference type="Ensembl" id="ENSMMDT00005021800.1">
    <property type="protein sequence ID" value="ENSMMDP00005021314.1"/>
    <property type="gene ID" value="ENSMMDG00005010405.1"/>
</dbReference>
<sequence>MILWCYPPPPPDSKAIVDGNIKLILGLVWTLILHYSISSHLLVDEEAKKQTPELRLLGWIQDKVPELPITNFNQDWMDGKALGALVDGLAPGLCPDWESWDEVQRVDNAREAMQQADAWLGVPQVIAPEEIIDPCVDEQSIMTYLSMFPKAQLKPGAPLKPKSGVSDRLLVLSFELKCEMNTKKSPNPRQSYFIHLNGGVWLLQHQFVESLAKFVYRAHFKHHDKKTKDIKVYPKFHKRTKIKTFCLLFLVSNAKACTATGRGLQPRGVRVGQVTNFKVDLTRAGPGSLEVHVKGPDGFDVPVKQKEASEGVSVFQYEPNIVGSYMVSITWAGEHIYKSPFEVVVGPRAGPQMIRAWGPGLERGIVEMSADFVVEAIGANAGMLGFAVEGPSQARIECNDQDDGSCDVRIWPTKPGEYAVHVICDDEEIEDSPFLSYINPNKKECFPHKVKVFGNGVSQNGFLLKRLMEFTVDARCAGDGSLGIQAQSAEGKPVSVEVKSEEPGLHSCFYTPTSPLKHTFFVTWGGVSVPGSPFRVSPLLTRFQHILLTFFKDMFSAQVEAYGPGLEGGFVGILADFTIDTSDSGSGHLSVTVDGPGPAKIKCCDNQDGTCTVMYLPTAKGEHLINIIFQGSHIPGSPFIVDIQMPFDPTKVVVSGPGLEKGKVGEPCIVNVSCALAGLGELSAEAVSETGQMAKAKVQENKDGTYTVVYVPLAAGVYTLRLKCGGKVLADFPSQVVVDPAIYTSHVKICGNEADVEAGGKAAWLMATCTVIVKGMKYSLMSSFYLRSPSSDVLPLSFSLSNFQVLSDTDANKLRASGAGVESGLCDKVPHIFTIASSKTGGAPESVTVMTPNVILLFVSSQFLFSQICCSFHISWVSLQDPDGRSKTPRIRDHFNGTYDVSYVPNKVGNYLITIEYSGEEIPTSPYHVSAVATGDANKCIVTGPELGSIIGGGEEIVFVVNAQSAGVGKVSSFVLTPDGNEVEADVTEREDGTFEIRYTTTQPGKHILSTNFGGETLFTCPLEVMVRDSRHKASSSDGFSPVHGSYIPLASADQQNGLMPFNTVMALDVNDGKITGEVHMPSGSRTQAEVIDNRDGTVTFMYKPTEEGLHQMHIRASGATVSESPVQFYVNNTNKRELMAHGPGLVSGISNHMAAFTIFNKDLLKGDLDIALEGPSKAEIQCLSSTDGTCTVTYLPTVPGDYNIFIRYNDENITGSPFTAKILRSQARFGKVADFTLDITEEDISLLSVSITSPSGRDVSCLLKRQPDSHIGVSFIPKEAGEHLLSVLRNGEHVASSPIPLTINPSEIGDASRVKVFGPGLTRGYTCQISSFVVDTREAGFGGLALAIEGPSNVEIHTEELEDGTCGVSFCPTEAGKYTVSVSFTDKHVPGSPFTVVVTESGCVTDSITHYQRADSVADVGKTCGINLKIPGMNLKHLQDLTYTFMHTENTATGC</sequence>
<dbReference type="FunFam" id="1.10.418.10:FF:000008">
    <property type="entry name" value="Filamin-B isoform C"/>
    <property type="match status" value="1"/>
</dbReference>
<feature type="repeat" description="Filamin" evidence="3">
    <location>
        <begin position="1224"/>
        <end position="1304"/>
    </location>
</feature>
<dbReference type="Gene3D" id="2.60.40.10">
    <property type="entry name" value="Immunoglobulins"/>
    <property type="match status" value="11"/>
</dbReference>
<reference evidence="5" key="1">
    <citation type="submission" date="2019-06" db="EMBL/GenBank/DDBJ databases">
        <authorList>
            <consortium name="Wellcome Sanger Institute Data Sharing"/>
        </authorList>
    </citation>
    <scope>NUCLEOTIDE SEQUENCE [LARGE SCALE GENOMIC DNA]</scope>
</reference>
<feature type="repeat" description="Filamin" evidence="3">
    <location>
        <begin position="1131"/>
        <end position="1223"/>
    </location>
</feature>
<evidence type="ECO:0000313" key="5">
    <source>
        <dbReference type="Ensembl" id="ENSMMDP00005021314.1"/>
    </source>
</evidence>
<feature type="repeat" description="Filamin" evidence="3">
    <location>
        <begin position="442"/>
        <end position="538"/>
    </location>
</feature>
<keyword evidence="6" id="KW-1185">Reference proteome</keyword>
<dbReference type="PANTHER" id="PTHR38537:SF7">
    <property type="entry name" value="FILAMIN-B"/>
    <property type="match status" value="1"/>
</dbReference>
<dbReference type="InterPro" id="IPR013783">
    <property type="entry name" value="Ig-like_fold"/>
</dbReference>
<keyword evidence="2" id="KW-0677">Repeat</keyword>
<feature type="domain" description="Calponin-homology (CH)" evidence="4">
    <location>
        <begin position="50"/>
        <end position="153"/>
    </location>
</feature>
<organism evidence="5 6">
    <name type="scientific">Myripristis murdjan</name>
    <name type="common">pinecone soldierfish</name>
    <dbReference type="NCBI Taxonomy" id="586833"/>
    <lineage>
        <taxon>Eukaryota</taxon>
        <taxon>Metazoa</taxon>
        <taxon>Chordata</taxon>
        <taxon>Craniata</taxon>
        <taxon>Vertebrata</taxon>
        <taxon>Euteleostomi</taxon>
        <taxon>Actinopterygii</taxon>
        <taxon>Neopterygii</taxon>
        <taxon>Teleostei</taxon>
        <taxon>Neoteleostei</taxon>
        <taxon>Acanthomorphata</taxon>
        <taxon>Holocentriformes</taxon>
        <taxon>Holocentridae</taxon>
        <taxon>Myripristis</taxon>
    </lineage>
</organism>
<evidence type="ECO:0000313" key="6">
    <source>
        <dbReference type="Proteomes" id="UP000472263"/>
    </source>
</evidence>
<proteinExistence type="inferred from homology"/>
<dbReference type="GO" id="GO:0030036">
    <property type="term" value="P:actin cytoskeleton organization"/>
    <property type="evidence" value="ECO:0007669"/>
    <property type="project" value="InterPro"/>
</dbReference>
<feature type="repeat" description="Filamin" evidence="3">
    <location>
        <begin position="346"/>
        <end position="438"/>
    </location>
</feature>
<dbReference type="SMART" id="SM00033">
    <property type="entry name" value="CH"/>
    <property type="match status" value="1"/>
</dbReference>
<dbReference type="Pfam" id="PF00630">
    <property type="entry name" value="Filamin"/>
    <property type="match status" value="11"/>
</dbReference>
<dbReference type="InterPro" id="IPR044801">
    <property type="entry name" value="Filamin"/>
</dbReference>
<reference evidence="5" key="2">
    <citation type="submission" date="2025-08" db="UniProtKB">
        <authorList>
            <consortium name="Ensembl"/>
        </authorList>
    </citation>
    <scope>IDENTIFICATION</scope>
</reference>
<feature type="repeat" description="Filamin" evidence="3">
    <location>
        <begin position="556"/>
        <end position="643"/>
    </location>
</feature>
<name>A0A667YB28_9TELE</name>
<dbReference type="InterPro" id="IPR017868">
    <property type="entry name" value="Filamin/ABP280_repeat-like"/>
</dbReference>
<dbReference type="Gene3D" id="1.10.418.10">
    <property type="entry name" value="Calponin-like domain"/>
    <property type="match status" value="2"/>
</dbReference>
<dbReference type="FunFam" id="2.60.40.10:FF:000140">
    <property type="entry name" value="FiLamiN (Actin binding protein) homolog"/>
    <property type="match status" value="2"/>
</dbReference>
<dbReference type="Proteomes" id="UP000472263">
    <property type="component" value="Chromosome 7"/>
</dbReference>
<comment type="similarity">
    <text evidence="1">Belongs to the filamin family.</text>
</comment>
<dbReference type="PANTHER" id="PTHR38537">
    <property type="entry name" value="JITTERBUG, ISOFORM N"/>
    <property type="match status" value="1"/>
</dbReference>
<evidence type="ECO:0000259" key="4">
    <source>
        <dbReference type="PROSITE" id="PS50021"/>
    </source>
</evidence>
<feature type="repeat" description="Filamin" evidence="3">
    <location>
        <begin position="932"/>
        <end position="1027"/>
    </location>
</feature>
<dbReference type="SUPFAM" id="SSF47576">
    <property type="entry name" value="Calponin-homology domain, CH-domain"/>
    <property type="match status" value="1"/>
</dbReference>
<feature type="repeat" description="Filamin" evidence="3">
    <location>
        <begin position="1064"/>
        <end position="1131"/>
    </location>
</feature>
<dbReference type="GO" id="GO:0051015">
    <property type="term" value="F:actin filament binding"/>
    <property type="evidence" value="ECO:0007669"/>
    <property type="project" value="InterPro"/>
</dbReference>
<accession>A0A667YB28</accession>
<dbReference type="InterPro" id="IPR036872">
    <property type="entry name" value="CH_dom_sf"/>
</dbReference>
<protein>
    <submittedName>
        <fullName evidence="5">Filamin B, beta (actin binding protein 278)</fullName>
    </submittedName>
</protein>
<dbReference type="PROSITE" id="PS50021">
    <property type="entry name" value="CH"/>
    <property type="match status" value="1"/>
</dbReference>
<feature type="repeat" description="Filamin" evidence="3">
    <location>
        <begin position="806"/>
        <end position="931"/>
    </location>
</feature>
<feature type="repeat" description="Filamin" evidence="3">
    <location>
        <begin position="249"/>
        <end position="345"/>
    </location>
</feature>
<dbReference type="GO" id="GO:0007399">
    <property type="term" value="P:nervous system development"/>
    <property type="evidence" value="ECO:0007669"/>
    <property type="project" value="UniProtKB-ARBA"/>
</dbReference>
<dbReference type="GeneTree" id="ENSGT00940000156286"/>
<evidence type="ECO:0000256" key="3">
    <source>
        <dbReference type="PROSITE-ProRule" id="PRU00087"/>
    </source>
</evidence>
<reference evidence="5" key="3">
    <citation type="submission" date="2025-09" db="UniProtKB">
        <authorList>
            <consortium name="Ensembl"/>
        </authorList>
    </citation>
    <scope>IDENTIFICATION</scope>
</reference>
<dbReference type="SUPFAM" id="SSF81296">
    <property type="entry name" value="E set domains"/>
    <property type="match status" value="11"/>
</dbReference>
<evidence type="ECO:0000256" key="2">
    <source>
        <dbReference type="ARBA" id="ARBA00022737"/>
    </source>
</evidence>
<feature type="repeat" description="Filamin" evidence="3">
    <location>
        <begin position="644"/>
        <end position="738"/>
    </location>
</feature>
<dbReference type="InterPro" id="IPR001715">
    <property type="entry name" value="CH_dom"/>
</dbReference>
<feature type="repeat" description="Filamin" evidence="3">
    <location>
        <begin position="1307"/>
        <end position="1399"/>
    </location>
</feature>
<dbReference type="SMART" id="SM00557">
    <property type="entry name" value="IG_FLMN"/>
    <property type="match status" value="11"/>
</dbReference>
<dbReference type="InterPro" id="IPR014756">
    <property type="entry name" value="Ig_E-set"/>
</dbReference>
<dbReference type="Pfam" id="PF00307">
    <property type="entry name" value="CH"/>
    <property type="match status" value="1"/>
</dbReference>